<dbReference type="PANTHER" id="PTHR44688">
    <property type="entry name" value="DNA-BINDING TRANSCRIPTIONAL ACTIVATOR DEVR_DOSR"/>
    <property type="match status" value="1"/>
</dbReference>
<dbReference type="Pfam" id="PF00196">
    <property type="entry name" value="GerE"/>
    <property type="match status" value="1"/>
</dbReference>
<dbReference type="InterPro" id="IPR036388">
    <property type="entry name" value="WH-like_DNA-bd_sf"/>
</dbReference>
<dbReference type="Proteomes" id="UP000267448">
    <property type="component" value="Unassembled WGS sequence"/>
</dbReference>
<protein>
    <submittedName>
        <fullName evidence="5">LuxR family transcriptional regulator</fullName>
    </submittedName>
</protein>
<dbReference type="EMBL" id="RXNU01000001">
    <property type="protein sequence ID" value="RTR40446.1"/>
    <property type="molecule type" value="Genomic_DNA"/>
</dbReference>
<feature type="domain" description="HTH luxR-type" evidence="4">
    <location>
        <begin position="200"/>
        <end position="265"/>
    </location>
</feature>
<dbReference type="RefSeq" id="WP_126517694.1">
    <property type="nucleotide sequence ID" value="NZ_RXNU01000001.1"/>
</dbReference>
<evidence type="ECO:0000256" key="3">
    <source>
        <dbReference type="ARBA" id="ARBA00023163"/>
    </source>
</evidence>
<evidence type="ECO:0000313" key="5">
    <source>
        <dbReference type="EMBL" id="RTR40446.1"/>
    </source>
</evidence>
<dbReference type="GO" id="GO:0006355">
    <property type="term" value="P:regulation of DNA-templated transcription"/>
    <property type="evidence" value="ECO:0007669"/>
    <property type="project" value="InterPro"/>
</dbReference>
<evidence type="ECO:0000259" key="4">
    <source>
        <dbReference type="PROSITE" id="PS50043"/>
    </source>
</evidence>
<proteinExistence type="predicted"/>
<comment type="caution">
    <text evidence="5">The sequence shown here is derived from an EMBL/GenBank/DDBJ whole genome shotgun (WGS) entry which is preliminary data.</text>
</comment>
<keyword evidence="2" id="KW-0238">DNA-binding</keyword>
<keyword evidence="3" id="KW-0804">Transcription</keyword>
<dbReference type="PROSITE" id="PS50043">
    <property type="entry name" value="HTH_LUXR_2"/>
    <property type="match status" value="1"/>
</dbReference>
<dbReference type="OrthoDB" id="6115007at2"/>
<organism evidence="5 6">
    <name type="scientific">Shewanella canadensis</name>
    <dbReference type="NCBI Taxonomy" id="271096"/>
    <lineage>
        <taxon>Bacteria</taxon>
        <taxon>Pseudomonadati</taxon>
        <taxon>Pseudomonadota</taxon>
        <taxon>Gammaproteobacteria</taxon>
        <taxon>Alteromonadales</taxon>
        <taxon>Shewanellaceae</taxon>
        <taxon>Shewanella</taxon>
    </lineage>
</organism>
<dbReference type="SMART" id="SM00421">
    <property type="entry name" value="HTH_LUXR"/>
    <property type="match status" value="1"/>
</dbReference>
<dbReference type="CDD" id="cd06170">
    <property type="entry name" value="LuxR_C_like"/>
    <property type="match status" value="1"/>
</dbReference>
<dbReference type="AlphaFoldDB" id="A0A3S0KYN0"/>
<evidence type="ECO:0000313" key="6">
    <source>
        <dbReference type="Proteomes" id="UP000267448"/>
    </source>
</evidence>
<dbReference type="InterPro" id="IPR000792">
    <property type="entry name" value="Tscrpt_reg_LuxR_C"/>
</dbReference>
<name>A0A3S0KYN0_9GAMM</name>
<keyword evidence="6" id="KW-1185">Reference proteome</keyword>
<dbReference type="Gene3D" id="1.10.10.10">
    <property type="entry name" value="Winged helix-like DNA-binding domain superfamily/Winged helix DNA-binding domain"/>
    <property type="match status" value="1"/>
</dbReference>
<reference evidence="5 6" key="1">
    <citation type="submission" date="2018-12" db="EMBL/GenBank/DDBJ databases">
        <authorList>
            <person name="Yu L."/>
        </authorList>
    </citation>
    <scope>NUCLEOTIDE SEQUENCE [LARGE SCALE GENOMIC DNA]</scope>
    <source>
        <strain evidence="5 6">HAW-EB2</strain>
    </source>
</reference>
<accession>A0A3S0KYN0</accession>
<dbReference type="PANTHER" id="PTHR44688:SF16">
    <property type="entry name" value="DNA-BINDING TRANSCRIPTIONAL ACTIVATOR DEVR_DOSR"/>
    <property type="match status" value="1"/>
</dbReference>
<keyword evidence="1" id="KW-0805">Transcription regulation</keyword>
<sequence>MSAQQSGMVCNRIIESFLEKLAPFGIKRFYYCIIPDELSNVCIVPDEQANILNSDGNEELHIAKMIDLKKMRFAVASDPEILKFREEFLHRFARNDEGYQLSGPSIRKKHNPYIWPENTMPVRRKRSFEQLLNLYQIRTRISFYHPVKDKKGWIGICNLFSCNDREEVIDNISSTPDELETLLREFAETFNTLAFKTINPISNFRVLSPTCVEILSLVAQGCSSEEVGKQLYMSERGVNYHLDRARLILTAKNRTNLVSKAYQSGLL</sequence>
<gene>
    <name evidence="5" type="ORF">EKG38_00540</name>
</gene>
<dbReference type="SUPFAM" id="SSF46894">
    <property type="entry name" value="C-terminal effector domain of the bipartite response regulators"/>
    <property type="match status" value="1"/>
</dbReference>
<dbReference type="GO" id="GO:0003677">
    <property type="term" value="F:DNA binding"/>
    <property type="evidence" value="ECO:0007669"/>
    <property type="project" value="UniProtKB-KW"/>
</dbReference>
<dbReference type="InterPro" id="IPR016032">
    <property type="entry name" value="Sig_transdc_resp-reg_C-effctor"/>
</dbReference>
<evidence type="ECO:0000256" key="1">
    <source>
        <dbReference type="ARBA" id="ARBA00023015"/>
    </source>
</evidence>
<evidence type="ECO:0000256" key="2">
    <source>
        <dbReference type="ARBA" id="ARBA00023125"/>
    </source>
</evidence>